<accession>A0A6G6XJC5</accession>
<organism evidence="1 2">
    <name type="scientific">Gordonia phage Skog</name>
    <dbReference type="NCBI Taxonomy" id="2704033"/>
    <lineage>
        <taxon>Viruses</taxon>
        <taxon>Duplodnaviria</taxon>
        <taxon>Heunggongvirae</taxon>
        <taxon>Uroviricota</taxon>
        <taxon>Caudoviricetes</taxon>
        <taxon>Skogvirus</taxon>
        <taxon>Skogvirus Skog</taxon>
    </lineage>
</organism>
<evidence type="ECO:0000313" key="2">
    <source>
        <dbReference type="Proteomes" id="UP000503093"/>
    </source>
</evidence>
<dbReference type="GeneID" id="64766532"/>
<reference evidence="1 2" key="1">
    <citation type="submission" date="2020-01" db="EMBL/GenBank/DDBJ databases">
        <authorList>
            <person name="Alvaro L.E."/>
            <person name="Baker K.N."/>
            <person name="Baxter I.S."/>
            <person name="Brown M.R."/>
            <person name="Driscoll K.D."/>
            <person name="Elrubaie J.M."/>
            <person name="Feith S.L."/>
            <person name="Indihar D.F."/>
            <person name="Knoch V.T."/>
            <person name="Koirtyohann K.M."/>
            <person name="Kratz M.A."/>
            <person name="Lear A.H."/>
            <person name="Lindblom K.E."/>
            <person name="Marcus E.R."/>
            <person name="Murphy M.E."/>
            <person name="Sensor R."/>
            <person name="Sherman S.J."/>
            <person name="Swift V.R."/>
            <person name="White K.E."/>
            <person name="Wills S.J."/>
            <person name="Gatt S.M."/>
            <person name="Lohbauer S.A."/>
            <person name="Power T.R."/>
            <person name="Rosales K.A."/>
            <person name="Sisson B.M."/>
            <person name="Isern S."/>
            <person name="Michael S.F."/>
            <person name="Sunnen C.N."/>
            <person name="Garlena R.A."/>
            <person name="Russell D.A."/>
            <person name="Pope W.H."/>
            <person name="Jacobs-Sera D."/>
            <person name="Hatfull G.F."/>
        </authorList>
    </citation>
    <scope>NUCLEOTIDE SEQUENCE [LARGE SCALE GENOMIC DNA]</scope>
</reference>
<gene>
    <name evidence="1" type="primary">50</name>
    <name evidence="1" type="ORF">SEA_SKOG_50</name>
</gene>
<sequence>MGIMGTNNDFAVLEDGTLLDGVHDPEVCTPPCVLHSPSDHHMRGMRLLWRQDRKMFERICEHGIGHPDPDQMAFWESIGRAEVEGVHGCCGICCHPPVGHDEDPTD</sequence>
<dbReference type="KEGG" id="vg:64766532"/>
<protein>
    <submittedName>
        <fullName evidence="1">Uncharacterized protein</fullName>
    </submittedName>
</protein>
<evidence type="ECO:0000313" key="1">
    <source>
        <dbReference type="EMBL" id="QIG58202.1"/>
    </source>
</evidence>
<dbReference type="Proteomes" id="UP000503093">
    <property type="component" value="Segment"/>
</dbReference>
<name>A0A6G6XJC5_9CAUD</name>
<dbReference type="EMBL" id="MN908687">
    <property type="protein sequence ID" value="QIG58202.1"/>
    <property type="molecule type" value="Genomic_DNA"/>
</dbReference>
<proteinExistence type="predicted"/>
<dbReference type="RefSeq" id="YP_010059300.1">
    <property type="nucleotide sequence ID" value="NC_054725.1"/>
</dbReference>
<keyword evidence="2" id="KW-1185">Reference proteome</keyword>